<gene>
    <name evidence="4" type="ORF">HX845_31895</name>
</gene>
<reference evidence="4 5" key="1">
    <citation type="submission" date="2020-04" db="EMBL/GenBank/DDBJ databases">
        <title>Molecular characterization of pseudomonads from Agaricus bisporus reveal novel blotch 2 pathogens in Western Europe.</title>
        <authorList>
            <person name="Taparia T."/>
            <person name="Krijger M."/>
            <person name="Haynes E."/>
            <person name="Elpinstone J.G."/>
            <person name="Noble R."/>
            <person name="Van Der Wolf J."/>
        </authorList>
    </citation>
    <scope>NUCLEOTIDE SEQUENCE [LARGE SCALE GENOMIC DNA]</scope>
    <source>
        <strain evidence="4 5">IPO3738</strain>
    </source>
</reference>
<proteinExistence type="predicted"/>
<keyword evidence="2" id="KW-0012">Acyltransferase</keyword>
<dbReference type="InterPro" id="IPR016181">
    <property type="entry name" value="Acyl_CoA_acyltransferase"/>
</dbReference>
<evidence type="ECO:0000313" key="4">
    <source>
        <dbReference type="EMBL" id="NWC18294.1"/>
    </source>
</evidence>
<dbReference type="Gene3D" id="3.40.630.30">
    <property type="match status" value="1"/>
</dbReference>
<protein>
    <submittedName>
        <fullName evidence="4">GNAT family N-acetyltransferase</fullName>
    </submittedName>
</protein>
<evidence type="ECO:0000256" key="1">
    <source>
        <dbReference type="ARBA" id="ARBA00022679"/>
    </source>
</evidence>
<organism evidence="4 5">
    <name type="scientific">Pseudomonas gingeri</name>
    <dbReference type="NCBI Taxonomy" id="117681"/>
    <lineage>
        <taxon>Bacteria</taxon>
        <taxon>Pseudomonadati</taxon>
        <taxon>Pseudomonadota</taxon>
        <taxon>Gammaproteobacteria</taxon>
        <taxon>Pseudomonadales</taxon>
        <taxon>Pseudomonadaceae</taxon>
        <taxon>Pseudomonas</taxon>
    </lineage>
</organism>
<comment type="caution">
    <text evidence="4">The sequence shown here is derived from an EMBL/GenBank/DDBJ whole genome shotgun (WGS) entry which is preliminary data.</text>
</comment>
<dbReference type="PANTHER" id="PTHR43800:SF1">
    <property type="entry name" value="PEPTIDYL-LYSINE N-ACETYLTRANSFERASE YJAB"/>
    <property type="match status" value="1"/>
</dbReference>
<dbReference type="AlphaFoldDB" id="A0A7Y7Y5M4"/>
<dbReference type="PANTHER" id="PTHR43800">
    <property type="entry name" value="PEPTIDYL-LYSINE N-ACETYLTRANSFERASE YJAB"/>
    <property type="match status" value="1"/>
</dbReference>
<dbReference type="GO" id="GO:0016747">
    <property type="term" value="F:acyltransferase activity, transferring groups other than amino-acyl groups"/>
    <property type="evidence" value="ECO:0007669"/>
    <property type="project" value="InterPro"/>
</dbReference>
<dbReference type="Pfam" id="PF13508">
    <property type="entry name" value="Acetyltransf_7"/>
    <property type="match status" value="1"/>
</dbReference>
<accession>A0A7Y7Y5M4</accession>
<dbReference type="PROSITE" id="PS51186">
    <property type="entry name" value="GNAT"/>
    <property type="match status" value="1"/>
</dbReference>
<dbReference type="EMBL" id="JACAQE010000013">
    <property type="protein sequence ID" value="NWC18294.1"/>
    <property type="molecule type" value="Genomic_DNA"/>
</dbReference>
<sequence>MPAVRPARPDDIPALAAVEHSAASIFREIGLAWVAEGEPLPGDYLEQLCRHHTLWVAVDGADQPVGFLAAETMDRSFFIVELSVHAAHQKRGLGAQLMAAAIACAKAEQFATVSLTTYRHLSWNAPFYARLGFVEVEAGSLGEEHVAQLQHEVAVGHEAALRCVMVKYLKPLNGLLTSG</sequence>
<dbReference type="Proteomes" id="UP000517547">
    <property type="component" value="Unassembled WGS sequence"/>
</dbReference>
<feature type="domain" description="N-acetyltransferase" evidence="3">
    <location>
        <begin position="2"/>
        <end position="170"/>
    </location>
</feature>
<keyword evidence="1 4" id="KW-0808">Transferase</keyword>
<evidence type="ECO:0000259" key="3">
    <source>
        <dbReference type="PROSITE" id="PS51186"/>
    </source>
</evidence>
<dbReference type="RefSeq" id="WP_017123899.1">
    <property type="nucleotide sequence ID" value="NZ_JACAPC010000014.1"/>
</dbReference>
<name>A0A7Y7Y5M4_9PSED</name>
<evidence type="ECO:0000256" key="2">
    <source>
        <dbReference type="ARBA" id="ARBA00023315"/>
    </source>
</evidence>
<evidence type="ECO:0000313" key="5">
    <source>
        <dbReference type="Proteomes" id="UP000517547"/>
    </source>
</evidence>
<dbReference type="CDD" id="cd04301">
    <property type="entry name" value="NAT_SF"/>
    <property type="match status" value="1"/>
</dbReference>
<dbReference type="SUPFAM" id="SSF55729">
    <property type="entry name" value="Acyl-CoA N-acyltransferases (Nat)"/>
    <property type="match status" value="1"/>
</dbReference>
<dbReference type="InterPro" id="IPR000182">
    <property type="entry name" value="GNAT_dom"/>
</dbReference>